<evidence type="ECO:0000256" key="3">
    <source>
        <dbReference type="ARBA" id="ARBA00022679"/>
    </source>
</evidence>
<keyword evidence="4 9" id="KW-0812">Transmembrane</keyword>
<comment type="caution">
    <text evidence="13">The sequence shown here is derived from an EMBL/GenBank/DDBJ whole genome shotgun (WGS) entry which is preliminary data.</text>
</comment>
<feature type="transmembrane region" description="Helical" evidence="11">
    <location>
        <begin position="175"/>
        <end position="193"/>
    </location>
</feature>
<feature type="transmembrane region" description="Helical" evidence="11">
    <location>
        <begin position="301"/>
        <end position="320"/>
    </location>
</feature>
<evidence type="ECO:0000256" key="8">
    <source>
        <dbReference type="ARBA" id="ARBA00023180"/>
    </source>
</evidence>
<dbReference type="PANTHER" id="PTHR12560:SF11">
    <property type="entry name" value="CERAMIDE SYNTHASE LAC1-RELATED"/>
    <property type="match status" value="1"/>
</dbReference>
<sequence>MSTSSRPRKRSAALPEPSLDEKDHHLLGAFAPQTPLNSLPPTPRTSPPPSTASFAMAQAKRSPWVRWAVDPALSFKILLVPLVLHLNWSLVAPYFGLAGQANPFGKFFLLDGRVPSSPGDDPLYSKTYWDFAFIAYYVVFFSFVRQSITVNISTPIARYFGLRKEAKIDRFGEQNYAFWYFMVSGACGVYILMQSPGRWYNSPEYFKAYPFWAIKGIQKRYYLMQFAHWCQELIVLGLGLEKPRKDYTELVAHHFVTIALIGGSYVSNMTPIGVAVFVSMDIPDSFFAFSKMLNYIQWNTAKVYSFGVFFLVWTYFRHYLNFYILWSVWREFELIPLWARQLSPMEGLWMAWWMRWMMWVPLAMLQGLNLFWYNLILRVLWRGIVAREVDDSRSDDEDDKEE</sequence>
<keyword evidence="8" id="KW-0325">Glycoprotein</keyword>
<dbReference type="OrthoDB" id="3053196at2759"/>
<keyword evidence="7 9" id="KW-0472">Membrane</keyword>
<dbReference type="EMBL" id="JAACJJ010000028">
    <property type="protein sequence ID" value="KAF5321247.1"/>
    <property type="molecule type" value="Genomic_DNA"/>
</dbReference>
<dbReference type="GO" id="GO:0005789">
    <property type="term" value="C:endoplasmic reticulum membrane"/>
    <property type="evidence" value="ECO:0007669"/>
    <property type="project" value="UniProtKB-SubCell"/>
</dbReference>
<dbReference type="GO" id="GO:0046513">
    <property type="term" value="P:ceramide biosynthetic process"/>
    <property type="evidence" value="ECO:0007669"/>
    <property type="project" value="InterPro"/>
</dbReference>
<protein>
    <recommendedName>
        <fullName evidence="12">TLC domain-containing protein</fullName>
    </recommendedName>
</protein>
<evidence type="ECO:0000256" key="1">
    <source>
        <dbReference type="ARBA" id="ARBA00004477"/>
    </source>
</evidence>
<comment type="similarity">
    <text evidence="2">Belongs to the sphingosine N-acyltransferase family.</text>
</comment>
<evidence type="ECO:0000256" key="9">
    <source>
        <dbReference type="PROSITE-ProRule" id="PRU00205"/>
    </source>
</evidence>
<dbReference type="PROSITE" id="PS50922">
    <property type="entry name" value="TLC"/>
    <property type="match status" value="1"/>
</dbReference>
<accession>A0A8H5BFJ6</accession>
<proteinExistence type="inferred from homology"/>
<evidence type="ECO:0000256" key="6">
    <source>
        <dbReference type="ARBA" id="ARBA00022989"/>
    </source>
</evidence>
<feature type="transmembrane region" description="Helical" evidence="11">
    <location>
        <begin position="356"/>
        <end position="377"/>
    </location>
</feature>
<evidence type="ECO:0000313" key="13">
    <source>
        <dbReference type="EMBL" id="KAF5321247.1"/>
    </source>
</evidence>
<dbReference type="PANTHER" id="PTHR12560">
    <property type="entry name" value="LONGEVITY ASSURANCE FACTOR 1 LAG1"/>
    <property type="match status" value="1"/>
</dbReference>
<keyword evidence="3" id="KW-0808">Transferase</keyword>
<feature type="compositionally biased region" description="Basic residues" evidence="10">
    <location>
        <begin position="1"/>
        <end position="11"/>
    </location>
</feature>
<evidence type="ECO:0000256" key="2">
    <source>
        <dbReference type="ARBA" id="ARBA00009808"/>
    </source>
</evidence>
<feature type="compositionally biased region" description="Pro residues" evidence="10">
    <location>
        <begin position="38"/>
        <end position="50"/>
    </location>
</feature>
<dbReference type="AlphaFoldDB" id="A0A8H5BFJ6"/>
<reference evidence="13 14" key="1">
    <citation type="journal article" date="2020" name="ISME J.">
        <title>Uncovering the hidden diversity of litter-decomposition mechanisms in mushroom-forming fungi.</title>
        <authorList>
            <person name="Floudas D."/>
            <person name="Bentzer J."/>
            <person name="Ahren D."/>
            <person name="Johansson T."/>
            <person name="Persson P."/>
            <person name="Tunlid A."/>
        </authorList>
    </citation>
    <scope>NUCLEOTIDE SEQUENCE [LARGE SCALE GENOMIC DNA]</scope>
    <source>
        <strain evidence="13 14">CBS 101986</strain>
    </source>
</reference>
<keyword evidence="14" id="KW-1185">Reference proteome</keyword>
<feature type="transmembrane region" description="Helical" evidence="11">
    <location>
        <begin position="131"/>
        <end position="154"/>
    </location>
</feature>
<evidence type="ECO:0000256" key="5">
    <source>
        <dbReference type="ARBA" id="ARBA00022824"/>
    </source>
</evidence>
<dbReference type="GO" id="GO:0050291">
    <property type="term" value="F:sphingosine N-acyltransferase activity"/>
    <property type="evidence" value="ECO:0007669"/>
    <property type="project" value="InterPro"/>
</dbReference>
<dbReference type="InterPro" id="IPR016439">
    <property type="entry name" value="Lag1/Lac1-like"/>
</dbReference>
<comment type="subcellular location">
    <subcellularLocation>
        <location evidence="1">Endoplasmic reticulum membrane</location>
        <topology evidence="1">Multi-pass membrane protein</topology>
    </subcellularLocation>
</comment>
<keyword evidence="6 11" id="KW-1133">Transmembrane helix</keyword>
<evidence type="ECO:0000313" key="14">
    <source>
        <dbReference type="Proteomes" id="UP000567179"/>
    </source>
</evidence>
<organism evidence="13 14">
    <name type="scientific">Psilocybe cf. subviscida</name>
    <dbReference type="NCBI Taxonomy" id="2480587"/>
    <lineage>
        <taxon>Eukaryota</taxon>
        <taxon>Fungi</taxon>
        <taxon>Dikarya</taxon>
        <taxon>Basidiomycota</taxon>
        <taxon>Agaricomycotina</taxon>
        <taxon>Agaricomycetes</taxon>
        <taxon>Agaricomycetidae</taxon>
        <taxon>Agaricales</taxon>
        <taxon>Agaricineae</taxon>
        <taxon>Strophariaceae</taxon>
        <taxon>Psilocybe</taxon>
    </lineage>
</organism>
<evidence type="ECO:0000256" key="7">
    <source>
        <dbReference type="ARBA" id="ARBA00023136"/>
    </source>
</evidence>
<keyword evidence="5" id="KW-0256">Endoplasmic reticulum</keyword>
<feature type="region of interest" description="Disordered" evidence="10">
    <location>
        <begin position="1"/>
        <end position="52"/>
    </location>
</feature>
<dbReference type="InterPro" id="IPR006634">
    <property type="entry name" value="TLC-dom"/>
</dbReference>
<dbReference type="Proteomes" id="UP000567179">
    <property type="component" value="Unassembled WGS sequence"/>
</dbReference>
<feature type="domain" description="TLC" evidence="12">
    <location>
        <begin position="166"/>
        <end position="385"/>
    </location>
</feature>
<evidence type="ECO:0000256" key="10">
    <source>
        <dbReference type="SAM" id="MobiDB-lite"/>
    </source>
</evidence>
<evidence type="ECO:0000259" key="12">
    <source>
        <dbReference type="PROSITE" id="PS50922"/>
    </source>
</evidence>
<gene>
    <name evidence="13" type="ORF">D9619_000789</name>
</gene>
<dbReference type="Pfam" id="PF03798">
    <property type="entry name" value="TRAM_LAG1_CLN8"/>
    <property type="match status" value="1"/>
</dbReference>
<evidence type="ECO:0000256" key="4">
    <source>
        <dbReference type="ARBA" id="ARBA00022692"/>
    </source>
</evidence>
<evidence type="ECO:0000256" key="11">
    <source>
        <dbReference type="SAM" id="Phobius"/>
    </source>
</evidence>
<name>A0A8H5BFJ6_9AGAR</name>
<feature type="transmembrane region" description="Helical" evidence="11">
    <location>
        <begin position="247"/>
        <end position="266"/>
    </location>
</feature>
<dbReference type="SMART" id="SM00724">
    <property type="entry name" value="TLC"/>
    <property type="match status" value="1"/>
</dbReference>